<sequence>MTYENATHETRGSDLLAVLGVVKLPEQILGPVWVERLRSLQPDGWYPIVMLLELLETLAKRGGTASLVQMGRQLFRDSHQARVTPDFKSAGDVIFGMDAMYHHANRGQNIGGWKVTKFKPGVAVLEKTTPHLCALEEGILLEALHTIGAESLIIQSKCRTRGDTLCEFEIRSSVRDDRWMGSHKVVEPS</sequence>
<name>A0A2W5UZ76_9BACT</name>
<evidence type="ECO:0000313" key="2">
    <source>
        <dbReference type="Proteomes" id="UP000249061"/>
    </source>
</evidence>
<dbReference type="Proteomes" id="UP000249061">
    <property type="component" value="Unassembled WGS sequence"/>
</dbReference>
<gene>
    <name evidence="1" type="ORF">DI536_10610</name>
</gene>
<comment type="caution">
    <text evidence="1">The sequence shown here is derived from an EMBL/GenBank/DDBJ whole genome shotgun (WGS) entry which is preliminary data.</text>
</comment>
<reference evidence="1 2" key="1">
    <citation type="submission" date="2017-08" db="EMBL/GenBank/DDBJ databases">
        <title>Infants hospitalized years apart are colonized by the same room-sourced microbial strains.</title>
        <authorList>
            <person name="Brooks B."/>
            <person name="Olm M.R."/>
            <person name="Firek B.A."/>
            <person name="Baker R."/>
            <person name="Thomas B.C."/>
            <person name="Morowitz M.J."/>
            <person name="Banfield J.F."/>
        </authorList>
    </citation>
    <scope>NUCLEOTIDE SEQUENCE [LARGE SCALE GENOMIC DNA]</scope>
    <source>
        <strain evidence="1">S2_003_000_R2_14</strain>
    </source>
</reference>
<dbReference type="EMBL" id="QFQP01000007">
    <property type="protein sequence ID" value="PZR14498.1"/>
    <property type="molecule type" value="Genomic_DNA"/>
</dbReference>
<dbReference type="AlphaFoldDB" id="A0A2W5UZ76"/>
<evidence type="ECO:0008006" key="3">
    <source>
        <dbReference type="Google" id="ProtNLM"/>
    </source>
</evidence>
<accession>A0A2W5UZ76</accession>
<organism evidence="1 2">
    <name type="scientific">Archangium gephyra</name>
    <dbReference type="NCBI Taxonomy" id="48"/>
    <lineage>
        <taxon>Bacteria</taxon>
        <taxon>Pseudomonadati</taxon>
        <taxon>Myxococcota</taxon>
        <taxon>Myxococcia</taxon>
        <taxon>Myxococcales</taxon>
        <taxon>Cystobacterineae</taxon>
        <taxon>Archangiaceae</taxon>
        <taxon>Archangium</taxon>
    </lineage>
</organism>
<protein>
    <recommendedName>
        <fullName evidence="3">4-vinyl reductase 4VR domain-containing protein</fullName>
    </recommendedName>
</protein>
<evidence type="ECO:0000313" key="1">
    <source>
        <dbReference type="EMBL" id="PZR14498.1"/>
    </source>
</evidence>
<proteinExistence type="predicted"/>